<evidence type="ECO:0008006" key="3">
    <source>
        <dbReference type="Google" id="ProtNLM"/>
    </source>
</evidence>
<protein>
    <recommendedName>
        <fullName evidence="3">Phage baseplate protein</fullName>
    </recommendedName>
</protein>
<dbReference type="EMBL" id="JALKCH010000001">
    <property type="protein sequence ID" value="MCK0195362.1"/>
    <property type="molecule type" value="Genomic_DNA"/>
</dbReference>
<dbReference type="Proteomes" id="UP001203284">
    <property type="component" value="Unassembled WGS sequence"/>
</dbReference>
<proteinExistence type="predicted"/>
<gene>
    <name evidence="1" type="ORF">MWN34_00390</name>
</gene>
<reference evidence="1 2" key="1">
    <citation type="submission" date="2022-04" db="EMBL/GenBank/DDBJ databases">
        <authorList>
            <person name="Grouzdev D.S."/>
            <person name="Pantiukh K.S."/>
            <person name="Krutkina M.S."/>
        </authorList>
    </citation>
    <scope>NUCLEOTIDE SEQUENCE [LARGE SCALE GENOMIC DNA]</scope>
    <source>
        <strain evidence="1 2">6x-1</strain>
    </source>
</reference>
<name>A0ABT0D6A9_9HYPH</name>
<keyword evidence="2" id="KW-1185">Reference proteome</keyword>
<evidence type="ECO:0000313" key="1">
    <source>
        <dbReference type="EMBL" id="MCK0195362.1"/>
    </source>
</evidence>
<organism evidence="1 2">
    <name type="scientific">Ancylobacter crimeensis</name>
    <dbReference type="NCBI Taxonomy" id="2579147"/>
    <lineage>
        <taxon>Bacteria</taxon>
        <taxon>Pseudomonadati</taxon>
        <taxon>Pseudomonadota</taxon>
        <taxon>Alphaproteobacteria</taxon>
        <taxon>Hyphomicrobiales</taxon>
        <taxon>Xanthobacteraceae</taxon>
        <taxon>Ancylobacter</taxon>
    </lineage>
</organism>
<evidence type="ECO:0000313" key="2">
    <source>
        <dbReference type="Proteomes" id="UP001203284"/>
    </source>
</evidence>
<dbReference type="RefSeq" id="WP_247025651.1">
    <property type="nucleotide sequence ID" value="NZ_JALKCH010000001.1"/>
</dbReference>
<accession>A0ABT0D6A9</accession>
<comment type="caution">
    <text evidence="1">The sequence shown here is derived from an EMBL/GenBank/DDBJ whole genome shotgun (WGS) entry which is preliminary data.</text>
</comment>
<sequence>MPRFEPKQLVDLFDAAATARPVARTHALLTFDSPDASVTDETPGTRTRRLLALRRRLFGTQMPCVADCPGCGECAEFELDSRAFEAALSPDRVEIEHEGVLLAFRLPTMGEIEAAARRRDPLPALIEACLIEPRGRARGDDPALQALVSAAFEEADPLGSIVLDAACPTCGTAMTPALDLAGLLWREIATAVARLEEDVHHLARAYGWREQDVLAMPESRRRRYVERARA</sequence>